<evidence type="ECO:0000256" key="1">
    <source>
        <dbReference type="SAM" id="SignalP"/>
    </source>
</evidence>
<comment type="caution">
    <text evidence="2">The sequence shown here is derived from an EMBL/GenBank/DDBJ whole genome shotgun (WGS) entry which is preliminary data.</text>
</comment>
<proteinExistence type="predicted"/>
<evidence type="ECO:0000313" key="2">
    <source>
        <dbReference type="EMBL" id="MBH9579744.1"/>
    </source>
</evidence>
<feature type="chain" id="PRO_5037917503" evidence="1">
    <location>
        <begin position="20"/>
        <end position="110"/>
    </location>
</feature>
<dbReference type="RefSeq" id="WP_198113680.1">
    <property type="nucleotide sequence ID" value="NZ_JAEDAK010000036.1"/>
</dbReference>
<dbReference type="AlphaFoldDB" id="A0A931J516"/>
<evidence type="ECO:0000313" key="3">
    <source>
        <dbReference type="Proteomes" id="UP000613266"/>
    </source>
</evidence>
<dbReference type="Proteomes" id="UP000613266">
    <property type="component" value="Unassembled WGS sequence"/>
</dbReference>
<protein>
    <submittedName>
        <fullName evidence="2">Uncharacterized protein</fullName>
    </submittedName>
</protein>
<dbReference type="EMBL" id="JAEDAK010000036">
    <property type="protein sequence ID" value="MBH9579744.1"/>
    <property type="molecule type" value="Genomic_DNA"/>
</dbReference>
<reference evidence="2" key="1">
    <citation type="submission" date="2020-12" db="EMBL/GenBank/DDBJ databases">
        <title>The genome sequence of Inhella sp. 1Y17.</title>
        <authorList>
            <person name="Liu Y."/>
        </authorList>
    </citation>
    <scope>NUCLEOTIDE SEQUENCE</scope>
    <source>
        <strain evidence="2">1Y17</strain>
    </source>
</reference>
<accession>A0A931J516</accession>
<feature type="signal peptide" evidence="1">
    <location>
        <begin position="1"/>
        <end position="19"/>
    </location>
</feature>
<keyword evidence="1" id="KW-0732">Signal</keyword>
<name>A0A931J516_9BURK</name>
<organism evidence="2 3">
    <name type="scientific">Inhella proteolytica</name>
    <dbReference type="NCBI Taxonomy" id="2795029"/>
    <lineage>
        <taxon>Bacteria</taxon>
        <taxon>Pseudomonadati</taxon>
        <taxon>Pseudomonadota</taxon>
        <taxon>Betaproteobacteria</taxon>
        <taxon>Burkholderiales</taxon>
        <taxon>Sphaerotilaceae</taxon>
        <taxon>Inhella</taxon>
    </lineage>
</organism>
<keyword evidence="3" id="KW-1185">Reference proteome</keyword>
<gene>
    <name evidence="2" type="ORF">I7X39_22885</name>
</gene>
<sequence>MRALYLSLLMAALANFAQAEGLSCFDPQDDAKPANDVQKKVLEQSKKRAANLCGQASAQCQLRLLEADRGELHVTVDMAFVDKGRCLVPIDARRTEVYSINGRFLYRMPL</sequence>